<keyword evidence="2" id="KW-1185">Reference proteome</keyword>
<evidence type="ECO:0000313" key="1">
    <source>
        <dbReference type="EMBL" id="KAK8847776.1"/>
    </source>
</evidence>
<sequence length="204" mass="23941">MKPNLVIDDDGVRRGTIKDEIVDDELIKHMKESVLKFEKYSLENKKIVITNTFVYLVQPLLSIYPCFIVHLSGSTQAVDPLHILKRWRYRLFKCQLQQFLIETQSIVNFQQFKYDFDIPSLALMDKPFLKMKDDLPLKLFDPQNLIKLHEVNNKATFSYFFIPSITILCLKYIEISIDDRNENSNTFKSPDVIMTSISLSVYFS</sequence>
<dbReference type="EMBL" id="JAPFFF010000027">
    <property type="protein sequence ID" value="KAK8847776.1"/>
    <property type="molecule type" value="Genomic_DNA"/>
</dbReference>
<evidence type="ECO:0000313" key="2">
    <source>
        <dbReference type="Proteomes" id="UP001470230"/>
    </source>
</evidence>
<name>A0ABR2HHS5_9EUKA</name>
<dbReference type="Proteomes" id="UP001470230">
    <property type="component" value="Unassembled WGS sequence"/>
</dbReference>
<protein>
    <submittedName>
        <fullName evidence="1">Uncharacterized protein</fullName>
    </submittedName>
</protein>
<reference evidence="1 2" key="1">
    <citation type="submission" date="2024-04" db="EMBL/GenBank/DDBJ databases">
        <title>Tritrichomonas musculus Genome.</title>
        <authorList>
            <person name="Alves-Ferreira E."/>
            <person name="Grigg M."/>
            <person name="Lorenzi H."/>
            <person name="Galac M."/>
        </authorList>
    </citation>
    <scope>NUCLEOTIDE SEQUENCE [LARGE SCALE GENOMIC DNA]</scope>
    <source>
        <strain evidence="1 2">EAF2021</strain>
    </source>
</reference>
<accession>A0ABR2HHS5</accession>
<comment type="caution">
    <text evidence="1">The sequence shown here is derived from an EMBL/GenBank/DDBJ whole genome shotgun (WGS) entry which is preliminary data.</text>
</comment>
<organism evidence="1 2">
    <name type="scientific">Tritrichomonas musculus</name>
    <dbReference type="NCBI Taxonomy" id="1915356"/>
    <lineage>
        <taxon>Eukaryota</taxon>
        <taxon>Metamonada</taxon>
        <taxon>Parabasalia</taxon>
        <taxon>Tritrichomonadida</taxon>
        <taxon>Tritrichomonadidae</taxon>
        <taxon>Tritrichomonas</taxon>
    </lineage>
</organism>
<gene>
    <name evidence="1" type="ORF">M9Y10_018806</name>
</gene>
<proteinExistence type="predicted"/>